<reference evidence="1 3" key="1">
    <citation type="submission" date="2018-08" db="EMBL/GenBank/DDBJ databases">
        <title>Proposal of Muricauda 72 sp.nov. and Muricauda NH166 sp.nov., isolated from seawater.</title>
        <authorList>
            <person name="Cheng H."/>
            <person name="Wu Y.-H."/>
            <person name="Guo L.-L."/>
            <person name="Xu X.-W."/>
        </authorList>
    </citation>
    <scope>NUCLEOTIDE SEQUENCE [LARGE SCALE GENOMIC DNA]</scope>
    <source>
        <strain evidence="1 3">72</strain>
    </source>
</reference>
<dbReference type="Pfam" id="PF13585">
    <property type="entry name" value="CHU_C"/>
    <property type="match status" value="1"/>
</dbReference>
<proteinExistence type="predicted"/>
<accession>A0A3A1NHM4</accession>
<gene>
    <name evidence="1" type="ORF">D2V05_08445</name>
    <name evidence="2" type="ORF">FQ017_08370</name>
</gene>
<organism evidence="1 3">
    <name type="scientific">Flagellimonas pelagia</name>
    <dbReference type="NCBI Taxonomy" id="2306998"/>
    <lineage>
        <taxon>Bacteria</taxon>
        <taxon>Pseudomonadati</taxon>
        <taxon>Bacteroidota</taxon>
        <taxon>Flavobacteriia</taxon>
        <taxon>Flavobacteriales</taxon>
        <taxon>Flavobacteriaceae</taxon>
        <taxon>Flagellimonas</taxon>
    </lineage>
</organism>
<evidence type="ECO:0000313" key="1">
    <source>
        <dbReference type="EMBL" id="RIV44864.1"/>
    </source>
</evidence>
<protein>
    <submittedName>
        <fullName evidence="1">Gliding motility-associated C-terminal domain-containing protein</fullName>
    </submittedName>
    <submittedName>
        <fullName evidence="2">T9SS type B sorting domain-containing protein</fullName>
    </submittedName>
</protein>
<dbReference type="NCBIfam" id="TIGR04131">
    <property type="entry name" value="Bac_Flav_CTERM"/>
    <property type="match status" value="1"/>
</dbReference>
<dbReference type="RefSeq" id="WP_147378255.1">
    <property type="nucleotide sequence ID" value="NZ_QXFI01000023.1"/>
</dbReference>
<feature type="non-terminal residue" evidence="1">
    <location>
        <position position="1"/>
    </location>
</feature>
<evidence type="ECO:0000313" key="3">
    <source>
        <dbReference type="Proteomes" id="UP000266691"/>
    </source>
</evidence>
<dbReference type="AlphaFoldDB" id="A0A3A1NHM4"/>
<dbReference type="Proteomes" id="UP000321621">
    <property type="component" value="Unassembled WGS sequence"/>
</dbReference>
<sequence>TVTINNTPLVDAPADVTACDSYTLPALTNGNYFDAPNGGGNALFAGDAITATTTLYVYSETGTLPNCSAESTFTVTINKLDVSTIVQNETCWESMDGSIAVNVGNAILPVTVQLNSMSPIVFNSNSFVIENLSPGNYGMTVIDNTGCQTDTSFEIQSGGPNLEASIEAIYLCEVNMPSNTIDVTFIDPTIGNDVLYALDSTDPNDFIMSPEFGNISPGEHNLSILHDNGCMIEIPFIIENVDPLELTLSSININEITANATGGFGPYTYYFDGNEGTSSNTYTIDRSGTFIVKVVDNRGCESEESITLNLTDLSIPNFFTPNNDGQNDFWKPRNMELFPNIQTYIFDRYGRKIKIMGALDKGWDGHYESKPLPSGDYWYIVKLNDGSGREYVGHFTLYR</sequence>
<evidence type="ECO:0000313" key="4">
    <source>
        <dbReference type="Proteomes" id="UP000321621"/>
    </source>
</evidence>
<reference evidence="2 4" key="2">
    <citation type="submission" date="2019-07" db="EMBL/GenBank/DDBJ databases">
        <title>Draft genome of two Muricauda strains isolated from deep sea.</title>
        <authorList>
            <person name="Sun C."/>
        </authorList>
    </citation>
    <scope>NUCLEOTIDE SEQUENCE [LARGE SCALE GENOMIC DNA]</scope>
    <source>
        <strain evidence="2 4">72</strain>
    </source>
</reference>
<dbReference type="Proteomes" id="UP000266691">
    <property type="component" value="Unassembled WGS sequence"/>
</dbReference>
<keyword evidence="4" id="KW-1185">Reference proteome</keyword>
<dbReference type="EMBL" id="QXFI01000023">
    <property type="protein sequence ID" value="RIV44864.1"/>
    <property type="molecule type" value="Genomic_DNA"/>
</dbReference>
<dbReference type="InterPro" id="IPR026341">
    <property type="entry name" value="T9SS_type_B"/>
</dbReference>
<dbReference type="OrthoDB" id="9765926at2"/>
<evidence type="ECO:0000313" key="2">
    <source>
        <dbReference type="EMBL" id="TXJ95395.1"/>
    </source>
</evidence>
<name>A0A3A1NHM4_9FLAO</name>
<dbReference type="EMBL" id="VNWK01000023">
    <property type="protein sequence ID" value="TXJ95395.1"/>
    <property type="molecule type" value="Genomic_DNA"/>
</dbReference>
<comment type="caution">
    <text evidence="1">The sequence shown here is derived from an EMBL/GenBank/DDBJ whole genome shotgun (WGS) entry which is preliminary data.</text>
</comment>